<protein>
    <recommendedName>
        <fullName evidence="4">Lipoprotein LprG</fullName>
    </recommendedName>
</protein>
<feature type="signal peptide" evidence="1">
    <location>
        <begin position="1"/>
        <end position="35"/>
    </location>
</feature>
<evidence type="ECO:0008006" key="4">
    <source>
        <dbReference type="Google" id="ProtNLM"/>
    </source>
</evidence>
<evidence type="ECO:0000256" key="1">
    <source>
        <dbReference type="SAM" id="SignalP"/>
    </source>
</evidence>
<feature type="chain" id="PRO_5047044162" description="Lipoprotein LprG" evidence="1">
    <location>
        <begin position="36"/>
        <end position="289"/>
    </location>
</feature>
<evidence type="ECO:0000313" key="2">
    <source>
        <dbReference type="EMBL" id="GAA4660615.1"/>
    </source>
</evidence>
<comment type="caution">
    <text evidence="2">The sequence shown here is derived from an EMBL/GenBank/DDBJ whole genome shotgun (WGS) entry which is preliminary data.</text>
</comment>
<keyword evidence="1" id="KW-0732">Signal</keyword>
<dbReference type="Proteomes" id="UP001501195">
    <property type="component" value="Unassembled WGS sequence"/>
</dbReference>
<dbReference type="InterPro" id="IPR006311">
    <property type="entry name" value="TAT_signal"/>
</dbReference>
<organism evidence="2 3">
    <name type="scientific">Kineococcus glutinatus</name>
    <dbReference type="NCBI Taxonomy" id="1070872"/>
    <lineage>
        <taxon>Bacteria</taxon>
        <taxon>Bacillati</taxon>
        <taxon>Actinomycetota</taxon>
        <taxon>Actinomycetes</taxon>
        <taxon>Kineosporiales</taxon>
        <taxon>Kineosporiaceae</taxon>
        <taxon>Kineococcus</taxon>
    </lineage>
</organism>
<proteinExistence type="predicted"/>
<accession>A0ABP8VGF8</accession>
<dbReference type="InterPro" id="IPR029046">
    <property type="entry name" value="LolA/LolB/LppX"/>
</dbReference>
<evidence type="ECO:0000313" key="3">
    <source>
        <dbReference type="Proteomes" id="UP001501195"/>
    </source>
</evidence>
<name>A0ABP8VGF8_9ACTN</name>
<gene>
    <name evidence="2" type="ORF">GCM10023225_33930</name>
</gene>
<dbReference type="RefSeq" id="WP_345714012.1">
    <property type="nucleotide sequence ID" value="NZ_BAABIL010000698.1"/>
</dbReference>
<keyword evidence="3" id="KW-1185">Reference proteome</keyword>
<dbReference type="SUPFAM" id="SSF89392">
    <property type="entry name" value="Prokaryotic lipoproteins and lipoprotein localization factors"/>
    <property type="match status" value="1"/>
</dbReference>
<reference evidence="3" key="1">
    <citation type="journal article" date="2019" name="Int. J. Syst. Evol. Microbiol.">
        <title>The Global Catalogue of Microorganisms (GCM) 10K type strain sequencing project: providing services to taxonomists for standard genome sequencing and annotation.</title>
        <authorList>
            <consortium name="The Broad Institute Genomics Platform"/>
            <consortium name="The Broad Institute Genome Sequencing Center for Infectious Disease"/>
            <person name="Wu L."/>
            <person name="Ma J."/>
        </authorList>
    </citation>
    <scope>NUCLEOTIDE SEQUENCE [LARGE SCALE GENOMIC DNA]</scope>
    <source>
        <strain evidence="3">JCM 18126</strain>
    </source>
</reference>
<sequence>MPAPSSTRRPARTGRRAAALLAGAAALTAGLGACSASPETGAEATGTDRTPLEVVNASLAKSTETATAKFALDVQASGEGENATVTGEGAFDAAQEAAEVRLQITAPGVSGLQPTVRLTGDTLYVTGVPGIAAGAWLQAPLETGADLGLDAHALNPAEQLQQLRAVSSDVRELGTSTVRGVEATGYAGTIDLRKALDSASTPAERAEAEKALADSGVSEVPFELYVDSEDRPVRMVVDASAEHEGQRASATVSVDYFDWGTDVDVAAPPADAIVEAPAELAATEALQTS</sequence>
<dbReference type="PROSITE" id="PS51318">
    <property type="entry name" value="TAT"/>
    <property type="match status" value="1"/>
</dbReference>
<dbReference type="Gene3D" id="2.50.20.20">
    <property type="match status" value="1"/>
</dbReference>
<dbReference type="EMBL" id="BAABIL010000698">
    <property type="protein sequence ID" value="GAA4660615.1"/>
    <property type="molecule type" value="Genomic_DNA"/>
</dbReference>